<evidence type="ECO:0000313" key="3">
    <source>
        <dbReference type="Proteomes" id="UP000009131"/>
    </source>
</evidence>
<keyword evidence="1" id="KW-0472">Membrane</keyword>
<comment type="caution">
    <text evidence="2">The sequence shown here is derived from an EMBL/GenBank/DDBJ whole genome shotgun (WGS) entry which is preliminary data.</text>
</comment>
<gene>
    <name evidence="2" type="primary">Mo03663</name>
    <name evidence="2" type="ORF">E5Q_03663</name>
</gene>
<sequence length="325" mass="35025">MKEQQDIFDRLDLLSGVRSNEKESGRGRARTGLTRWGFANRDSAHGNKACVSVRKTCHVQAMLLTRSLLRGTCLLVLAALQLGSSTPGLYAFALFSTNIDDLVLSSVAAPVRATPPASDALAQVQNLLGDASRRAMDAVNGIGQSSDAIDVAGSLLAAVRSTIETIADQARYLPSKAGINATDPAQFVRWSTEPTRIHFGLGGVCSESGSSLLTCGHHRSIRLQRLHALSHMLAIMHWIVFVVLIATSLPTALSTNVRDVALVSLLVLVASDKVLFEVVARPELPVDSTGWRALSITPALLIFDRARVWREKTAAHHQLLKARKG</sequence>
<evidence type="ECO:0000256" key="1">
    <source>
        <dbReference type="SAM" id="Phobius"/>
    </source>
</evidence>
<keyword evidence="3" id="KW-1185">Reference proteome</keyword>
<feature type="transmembrane region" description="Helical" evidence="1">
    <location>
        <begin position="228"/>
        <end position="249"/>
    </location>
</feature>
<keyword evidence="1" id="KW-0812">Transmembrane</keyword>
<protein>
    <submittedName>
        <fullName evidence="2">Uncharacterized protein</fullName>
    </submittedName>
</protein>
<dbReference type="EMBL" id="BABT02000110">
    <property type="protein sequence ID" value="GAA96989.1"/>
    <property type="molecule type" value="Genomic_DNA"/>
</dbReference>
<name>G7E2C9_MIXOS</name>
<keyword evidence="1" id="KW-1133">Transmembrane helix</keyword>
<dbReference type="RefSeq" id="XP_014565430.1">
    <property type="nucleotide sequence ID" value="XM_014709944.1"/>
</dbReference>
<accession>G7E2C9</accession>
<dbReference type="Proteomes" id="UP000009131">
    <property type="component" value="Unassembled WGS sequence"/>
</dbReference>
<reference evidence="2 3" key="1">
    <citation type="journal article" date="2011" name="J. Gen. Appl. Microbiol.">
        <title>Draft genome sequencing of the enigmatic basidiomycete Mixia osmundae.</title>
        <authorList>
            <person name="Nishida H."/>
            <person name="Nagatsuka Y."/>
            <person name="Sugiyama J."/>
        </authorList>
    </citation>
    <scope>NUCLEOTIDE SEQUENCE [LARGE SCALE GENOMIC DNA]</scope>
    <source>
        <strain evidence="3">CBS 9802 / IAM 14324 / JCM 22182 / KY 12970</strain>
    </source>
</reference>
<dbReference type="AlphaFoldDB" id="G7E2C9"/>
<evidence type="ECO:0000313" key="2">
    <source>
        <dbReference type="EMBL" id="GAA96989.1"/>
    </source>
</evidence>
<reference evidence="2 3" key="2">
    <citation type="journal article" date="2012" name="Open Biol.">
        <title>Characteristics of nucleosomes and linker DNA regions on the genome of the basidiomycete Mixia osmundae revealed by mono- and dinucleosome mapping.</title>
        <authorList>
            <person name="Nishida H."/>
            <person name="Kondo S."/>
            <person name="Matsumoto T."/>
            <person name="Suzuki Y."/>
            <person name="Yoshikawa H."/>
            <person name="Taylor T.D."/>
            <person name="Sugiyama J."/>
        </authorList>
    </citation>
    <scope>NUCLEOTIDE SEQUENCE [LARGE SCALE GENOMIC DNA]</scope>
    <source>
        <strain evidence="3">CBS 9802 / IAM 14324 / JCM 22182 / KY 12970</strain>
    </source>
</reference>
<proteinExistence type="predicted"/>
<organism evidence="2 3">
    <name type="scientific">Mixia osmundae (strain CBS 9802 / IAM 14324 / JCM 22182 / KY 12970)</name>
    <dbReference type="NCBI Taxonomy" id="764103"/>
    <lineage>
        <taxon>Eukaryota</taxon>
        <taxon>Fungi</taxon>
        <taxon>Dikarya</taxon>
        <taxon>Basidiomycota</taxon>
        <taxon>Pucciniomycotina</taxon>
        <taxon>Mixiomycetes</taxon>
        <taxon>Mixiales</taxon>
        <taxon>Mixiaceae</taxon>
        <taxon>Mixia</taxon>
    </lineage>
</organism>
<dbReference type="InParanoid" id="G7E2C9"/>
<dbReference type="HOGENOM" id="CLU_855520_0_0_1"/>